<evidence type="ECO:0000256" key="4">
    <source>
        <dbReference type="ARBA" id="ARBA00022989"/>
    </source>
</evidence>
<evidence type="ECO:0000256" key="2">
    <source>
        <dbReference type="ARBA" id="ARBA00022475"/>
    </source>
</evidence>
<feature type="domain" description="VTT" evidence="7">
    <location>
        <begin position="66"/>
        <end position="182"/>
    </location>
</feature>
<dbReference type="EMBL" id="JARPTC010000007">
    <property type="protein sequence ID" value="MDO7786708.1"/>
    <property type="molecule type" value="Genomic_DNA"/>
</dbReference>
<comment type="caution">
    <text evidence="8">The sequence shown here is derived from an EMBL/GenBank/DDBJ whole genome shotgun (WGS) entry which is preliminary data.</text>
</comment>
<dbReference type="InterPro" id="IPR032816">
    <property type="entry name" value="VTT_dom"/>
</dbReference>
<evidence type="ECO:0000256" key="3">
    <source>
        <dbReference type="ARBA" id="ARBA00022692"/>
    </source>
</evidence>
<feature type="transmembrane region" description="Helical" evidence="6">
    <location>
        <begin position="132"/>
        <end position="154"/>
    </location>
</feature>
<evidence type="ECO:0000259" key="7">
    <source>
        <dbReference type="Pfam" id="PF09335"/>
    </source>
</evidence>
<feature type="transmembrane region" description="Helical" evidence="6">
    <location>
        <begin position="190"/>
        <end position="209"/>
    </location>
</feature>
<evidence type="ECO:0000256" key="6">
    <source>
        <dbReference type="RuleBase" id="RU366058"/>
    </source>
</evidence>
<dbReference type="GO" id="GO:0005886">
    <property type="term" value="C:plasma membrane"/>
    <property type="evidence" value="ECO:0007669"/>
    <property type="project" value="UniProtKB-SubCell"/>
</dbReference>
<evidence type="ECO:0000256" key="1">
    <source>
        <dbReference type="ARBA" id="ARBA00004651"/>
    </source>
</evidence>
<accession>A0AAW7ZB96</accession>
<dbReference type="PANTHER" id="PTHR12677">
    <property type="entry name" value="GOLGI APPARATUS MEMBRANE PROTEIN TVP38-RELATED"/>
    <property type="match status" value="1"/>
</dbReference>
<feature type="transmembrane region" description="Helical" evidence="6">
    <location>
        <begin position="44"/>
        <end position="69"/>
    </location>
</feature>
<dbReference type="InterPro" id="IPR015414">
    <property type="entry name" value="TMEM64"/>
</dbReference>
<reference evidence="8" key="2">
    <citation type="submission" date="2023-03" db="EMBL/GenBank/DDBJ databases">
        <authorList>
            <person name="Zhang Z."/>
        </authorList>
    </citation>
    <scope>NUCLEOTIDE SEQUENCE</scope>
    <source>
        <strain evidence="8">DSA</strain>
    </source>
</reference>
<keyword evidence="9" id="KW-1185">Reference proteome</keyword>
<comment type="similarity">
    <text evidence="6">Belongs to the TVP38/TMEM64 family.</text>
</comment>
<dbReference type="Pfam" id="PF09335">
    <property type="entry name" value="VTT_dom"/>
    <property type="match status" value="1"/>
</dbReference>
<keyword evidence="2 6" id="KW-1003">Cell membrane</keyword>
<feature type="transmembrane region" description="Helical" evidence="6">
    <location>
        <begin position="7"/>
        <end position="24"/>
    </location>
</feature>
<keyword evidence="5 6" id="KW-0472">Membrane</keyword>
<evidence type="ECO:0000313" key="8">
    <source>
        <dbReference type="EMBL" id="MDO7786708.1"/>
    </source>
</evidence>
<feature type="transmembrane region" description="Helical" evidence="6">
    <location>
        <begin position="161"/>
        <end position="184"/>
    </location>
</feature>
<evidence type="ECO:0000313" key="9">
    <source>
        <dbReference type="Proteomes" id="UP001172911"/>
    </source>
</evidence>
<reference evidence="8" key="1">
    <citation type="journal article" date="2023" name="J. Hazard. Mater.">
        <title>Anaerobic biodegradation of pyrene and benzo[a]pyrene by a new sulfate-reducing Desulforamulus aquiferis strain DSA.</title>
        <authorList>
            <person name="Zhang Z."/>
            <person name="Sun J."/>
            <person name="Gong X."/>
            <person name="Wang C."/>
            <person name="Wang H."/>
        </authorList>
    </citation>
    <scope>NUCLEOTIDE SEQUENCE</scope>
    <source>
        <strain evidence="8">DSA</strain>
    </source>
</reference>
<name>A0AAW7ZB96_9FIRM</name>
<proteinExistence type="inferred from homology"/>
<keyword evidence="4 6" id="KW-1133">Transmembrane helix</keyword>
<evidence type="ECO:0000256" key="5">
    <source>
        <dbReference type="ARBA" id="ARBA00023136"/>
    </source>
</evidence>
<protein>
    <recommendedName>
        <fullName evidence="6">TVP38/TMEM64 family membrane protein</fullName>
    </recommendedName>
</protein>
<organism evidence="8 9">
    <name type="scientific">Desulforamulus aquiferis</name>
    <dbReference type="NCBI Taxonomy" id="1397668"/>
    <lineage>
        <taxon>Bacteria</taxon>
        <taxon>Bacillati</taxon>
        <taxon>Bacillota</taxon>
        <taxon>Clostridia</taxon>
        <taxon>Eubacteriales</taxon>
        <taxon>Peptococcaceae</taxon>
        <taxon>Desulforamulus</taxon>
    </lineage>
</organism>
<dbReference type="AlphaFoldDB" id="A0AAW7ZB96"/>
<feature type="transmembrane region" description="Helical" evidence="6">
    <location>
        <begin position="76"/>
        <end position="102"/>
    </location>
</feature>
<keyword evidence="3 6" id="KW-0812">Transmembrane</keyword>
<comment type="subcellular location">
    <subcellularLocation>
        <location evidence="1 6">Cell membrane</location>
        <topology evidence="1 6">Multi-pass membrane protein</topology>
    </subcellularLocation>
</comment>
<dbReference type="Proteomes" id="UP001172911">
    <property type="component" value="Unassembled WGS sequence"/>
</dbReference>
<dbReference type="RefSeq" id="WP_304541791.1">
    <property type="nucleotide sequence ID" value="NZ_JARPTC010000007.1"/>
</dbReference>
<sequence length="239" mass="26318">MAKKWTFVFSAFLLATIIIIFINLRPYLPQFTSPEHLADYIRSFGTMTIVVSLLLMVLQTLCTPLPLFLLAGANGFIFGLGYGVLITMAGSLLGASLAFYLARGFGRGLVSRCLKEKYMAKVDLMSCHEGPWMVFMARLIPIIPSSIISYVAGLSRMNYRGFFVATAIGKLPEIIIYTALGHSFSQAEGLATRVTILIILLTLLLWPVISRRIKSTTGNSPLTPKATCVIPPNRIPPRK</sequence>
<gene>
    <name evidence="8" type="ORF">P6N53_05660</name>
</gene>
<dbReference type="PANTHER" id="PTHR12677:SF59">
    <property type="entry name" value="GOLGI APPARATUS MEMBRANE PROTEIN TVP38-RELATED"/>
    <property type="match status" value="1"/>
</dbReference>